<dbReference type="Pfam" id="PF00668">
    <property type="entry name" value="Condensation"/>
    <property type="match status" value="3"/>
</dbReference>
<keyword evidence="7" id="KW-1185">Reference proteome</keyword>
<dbReference type="GO" id="GO:0005829">
    <property type="term" value="C:cytosol"/>
    <property type="evidence" value="ECO:0007669"/>
    <property type="project" value="TreeGrafter"/>
</dbReference>
<dbReference type="OrthoDB" id="9757559at2"/>
<keyword evidence="4" id="KW-0677">Repeat</keyword>
<evidence type="ECO:0000256" key="1">
    <source>
        <dbReference type="ARBA" id="ARBA00001957"/>
    </source>
</evidence>
<name>Q2SFM4_HAHCH</name>
<dbReference type="InterPro" id="IPR020802">
    <property type="entry name" value="TesA-like"/>
</dbReference>
<dbReference type="eggNOG" id="COG3319">
    <property type="taxonomic scope" value="Bacteria"/>
</dbReference>
<dbReference type="InterPro" id="IPR029058">
    <property type="entry name" value="AB_hydrolase_fold"/>
</dbReference>
<dbReference type="PANTHER" id="PTHR45527:SF1">
    <property type="entry name" value="FATTY ACID SYNTHASE"/>
    <property type="match status" value="1"/>
</dbReference>
<dbReference type="GO" id="GO:0043041">
    <property type="term" value="P:amino acid activation for nonribosomal peptide biosynthetic process"/>
    <property type="evidence" value="ECO:0007669"/>
    <property type="project" value="TreeGrafter"/>
</dbReference>
<dbReference type="Gene3D" id="3.30.559.30">
    <property type="entry name" value="Nonribosomal peptide synthetase, condensation domain"/>
    <property type="match status" value="3"/>
</dbReference>
<dbReference type="EMBL" id="CP000155">
    <property type="protein sequence ID" value="ABC30550.1"/>
    <property type="molecule type" value="Genomic_DNA"/>
</dbReference>
<dbReference type="InterPro" id="IPR036736">
    <property type="entry name" value="ACP-like_sf"/>
</dbReference>
<dbReference type="Gene3D" id="3.30.559.10">
    <property type="entry name" value="Chloramphenicol acetyltransferase-like domain"/>
    <property type="match status" value="3"/>
</dbReference>
<proteinExistence type="predicted"/>
<keyword evidence="3" id="KW-0597">Phosphoprotein</keyword>
<dbReference type="Gene3D" id="2.30.38.10">
    <property type="entry name" value="Luciferase, Domain 3"/>
    <property type="match status" value="2"/>
</dbReference>
<dbReference type="Gene3D" id="3.40.50.980">
    <property type="match status" value="4"/>
</dbReference>
<organism evidence="6 7">
    <name type="scientific">Hahella chejuensis (strain KCTC 2396)</name>
    <dbReference type="NCBI Taxonomy" id="349521"/>
    <lineage>
        <taxon>Bacteria</taxon>
        <taxon>Pseudomonadati</taxon>
        <taxon>Pseudomonadota</taxon>
        <taxon>Gammaproteobacteria</taxon>
        <taxon>Oceanospirillales</taxon>
        <taxon>Hahellaceae</taxon>
        <taxon>Hahella</taxon>
    </lineage>
</organism>
<dbReference type="SMART" id="SM00823">
    <property type="entry name" value="PKS_PP"/>
    <property type="match status" value="2"/>
</dbReference>
<dbReference type="InterPro" id="IPR009081">
    <property type="entry name" value="PP-bd_ACP"/>
</dbReference>
<dbReference type="Pfam" id="PF00550">
    <property type="entry name" value="PP-binding"/>
    <property type="match status" value="2"/>
</dbReference>
<sequence>MGIWLADQIAVGRNSYVVAHYVDLQGAVDAPLLQRAIRMGLAETDTPHARFIEDDRGVTQRLPMNRCVDDVDVPDLLDLTTEADPKRQAGAIMYEDLGTPWRGEQDQPLYRHMLIKVGPERWYWYQRYHHVSVDGYSFAAITRRIAEIYNALRKGRAPDQGRQTPFGKVVQEYQTYQASDAFAQDRAFWWDYAAALAEPVSLAAGERQMAAGFANVNTLKRRLRLPLERFVTVGETRQNPNEIAMAGVFAYLRRMTGNTRIVVGMPFMRRMGSAALNASGPVVNVLPVQLDMEGAPDIDSLARRLTSELARIRRRQRYDAEQLQRDVGVVGSGRGLYAATINLKIYDQGLNLDGVPGVTQVLAAGPVEDLEFGLWMEQNALVIELTANPERYADQELRLHCERLAHFLESALRQPETSIDELPLLGPGELARLRTWSVGPQVATPAGTQTILDLFQANATVSEQEVALRCGDESLTFAELSSRVARLARELIAQGLAPDDLAAIAAPRGVDYVVSILAVLSAGAAYLPLDLDYPPERLALMLEDARPKLALVHNAAAQDALAAIVPCVALDDPALTQRVNARSGAPVRDEERAEPLRSGHLAYVIYTSGSTGAPKGVMVTHGSLLNLVLSHQASLYGAAMMQLHGRRVRAAHSASFSFDASWEQLIWLLLGQELHICTEEQRRDAQGLVELAHERGVDAFDVPPSMLQQMLDCGLMREGAPHPCLILIGSEAAPPSLWRRVKQYPKLHVHNFYGPTEYTVDALGAGVGAAEQPVVGRPIANTRIYVLDQALRYAPQGVTGELYVAGAGLARGYLTRPGMTAARFVADPEGQGDLMYRTGDLVRWTPDGQLEFVGRSDRQVKVRGFRVELGEVEHALEALPGVSGAVVTAATAGASHRLTAYCTVNEGLRHDDEALRDRLYRQLSEMLPDYMMPSALAILPAWPLTVNGKIDKQALPTIRPPSRQTGKAPVTAEEKLVCAAIAQVLGLEHTCVDDDFFNLGGDSISAMSLGTELRRSGYQLRPKDVFTQRTAARMSRAMQPLKKQAGSGVSLIQGPVGPLPAPSWFAEHYGWERRFAQGVMLRIPASIQPSHLREALHALQWAHPALRAYIAEEGLAIKDIEAGLDSRILTRVEVAHSAQSEAFGKLADELFEASAAELDPVAGVMMRARRITDREGDAWLLLTLHHLVVDGVSWRVLLRELETACEAAAGGAAPKVAAEETSLRDWSRALSEEIPARRREMALWREMLQGYLPLLSRRPLDPVSDNYGAAQQWRTLADAPLTGALLQTLPGAFRATIEEILLAAVTKAFCEERAAPGVRFSLESHGREPLQEHIDPARTVGWLTAEYPVAFDMTAVLAGQRDSAEPVRAVKRSLRRIPDRGLGYGVLRYLDKSSQDELAMLEVEHRPQVLFNYLGRFSAGEGYWTPRNLGERFKDAFAVDIDGDLSMLYGLEINIFIEEGKGEPRLAINWTWADGLYDRWLIGRLHQRIVENLRELDHFAAYRPGAAADTLVAAEAVIAGVALDERQLSDLRARCGAMAAALPVLPLQQGLLFHAQLGEAASKYNSTTRLDFTGTLDVERIRDALEAVLRRHPQMAAAFDTEVLAQPLQLIPLVIDGERRWPWSQCYLGDLRGEALERELWSLEQEELERDFDIAALPAQPLLHARLIHHSDNRHTLFLTAHHLVVDGWSTPILLRDFLHTYGDGADTLTPTRSDYAQVVRALCDRDTEAAATAWSGALKDARPTLLFEGASPQAQVKELELTLPKALEQALQTCCRERGLTLNTLMQGAWAAVLAALSGRDDVVFGAPVSGRFSPVDGLEEHVGLFSNTIPVRVRLRPEQTLLESLQQLQAQQVTLLEHDCLGLADIQRLAGVSTLFDTLLVSENYPDDGALTSRDYRGARLTHIRNRGYTHYPLTIMVLPGDSLRLIIEYREPVSQPQVIAQRLLTVLEQFAYHPDTPWSQVDLRTQSERNLIDGVNATDAAVANATLCELLAEQARKTPNAVALEDETHRLSYRQMRAQALALAQKMRRAGVSTGDIVAVALPRSARLSIALTAVLESGAAYLPLDTGYPDERLGYMVRNAAPRLIITSSEQASRFRAMGELMLFDQLTAEVAQEYPQEQGEDMLAPGLTPDHPAYLIYTSGSTGNPKGVLVSHGAIVNRLAWMQAEYGLQADDVVLQKTPCSFDVSVWEFFWAHMVGASLYMAPPEAHRDPDELLALIERHKVTTLHFVPSMLAAFVNRLPAAIAELGEVPCAGLRRVFCSGEALTRELADLYSVYIRAPLHNLYGPTEAAVDVTYKQASGPLDKERESTGLSVPIGRPVWNTQLRILDQWLRPAPVGVAGELYLCGAQLADGYLGRPDLTAARFVADTEGEGARMYRTGDVARWLSNGDVEYLGRSDDQLKIRGQRIELGDIESALQNLPDVKRAVVCARVINNGEAAMAGADNRQLVGYVIPHADDIDADALRRRLAETLPAHMVPVAIVPVREFPLSANGKLDRKALPEPSAVTGGMQGRAPRPGLETQIASVFAQVLKLPTVAADDDFFALGGHSLLAMNLAAELRKTLARPVSVGTIMTSPTVAQLATLLADENAMRDPANAGFGEVLHLRAGRGAPLFCVHPASGFAWQYSGLVRHLPAHIPLIGLQSPGSQGAIAASDDIDAVCERHLQTLRRIQPRGPYHLIGYSLGGTIAHGLAAKLRMLGEDVAFLGLLDAYPPEGQDWSGPTEEEAHAEVEREKEQFMLDAEAAADDFVEQEKTVMFKQIVANYEASVKLLSTAQTPIYDGDIHMFVATRTLPENWQVEGSWKPYIRTMTRHDIPCNHEDIVSPETLETLGPLLNKLLTEISEGGGER</sequence>
<dbReference type="FunFam" id="2.30.38.10:FF:000001">
    <property type="entry name" value="Non-ribosomal peptide synthetase PvdI"/>
    <property type="match status" value="1"/>
</dbReference>
<dbReference type="CDD" id="cd05930">
    <property type="entry name" value="A_NRPS"/>
    <property type="match status" value="1"/>
</dbReference>
<dbReference type="HOGENOM" id="CLU_000022_0_1_6"/>
<dbReference type="GO" id="GO:0009239">
    <property type="term" value="P:enterobactin biosynthetic process"/>
    <property type="evidence" value="ECO:0007669"/>
    <property type="project" value="TreeGrafter"/>
</dbReference>
<dbReference type="Gene3D" id="3.30.300.30">
    <property type="match status" value="2"/>
</dbReference>
<dbReference type="InterPro" id="IPR006162">
    <property type="entry name" value="Ppantetheine_attach_site"/>
</dbReference>
<evidence type="ECO:0000313" key="6">
    <source>
        <dbReference type="EMBL" id="ABC30550.1"/>
    </source>
</evidence>
<dbReference type="SMART" id="SM00824">
    <property type="entry name" value="PKS_TE"/>
    <property type="match status" value="1"/>
</dbReference>
<dbReference type="FunFam" id="3.40.50.980:FF:000002">
    <property type="entry name" value="Enterobactin synthetase component F"/>
    <property type="match status" value="1"/>
</dbReference>
<evidence type="ECO:0000256" key="4">
    <source>
        <dbReference type="ARBA" id="ARBA00022737"/>
    </source>
</evidence>
<dbReference type="InterPro" id="IPR025110">
    <property type="entry name" value="AMP-bd_C"/>
</dbReference>
<dbReference type="ESTHER" id="hahch-q2sfm4">
    <property type="family name" value="Thioesterase"/>
</dbReference>
<dbReference type="NCBIfam" id="TIGR01720">
    <property type="entry name" value="NRPS-para261"/>
    <property type="match status" value="1"/>
</dbReference>
<dbReference type="FunFam" id="3.40.50.12780:FF:000012">
    <property type="entry name" value="Non-ribosomal peptide synthetase"/>
    <property type="match status" value="1"/>
</dbReference>
<dbReference type="Proteomes" id="UP000000238">
    <property type="component" value="Chromosome"/>
</dbReference>
<dbReference type="Pfam" id="PF00975">
    <property type="entry name" value="Thioesterase"/>
    <property type="match status" value="1"/>
</dbReference>
<accession>Q2SFM4</accession>
<dbReference type="InterPro" id="IPR010060">
    <property type="entry name" value="NRPS_synth"/>
</dbReference>
<dbReference type="FunFam" id="3.30.300.30:FF:000010">
    <property type="entry name" value="Enterobactin synthetase component F"/>
    <property type="match status" value="1"/>
</dbReference>
<evidence type="ECO:0000256" key="2">
    <source>
        <dbReference type="ARBA" id="ARBA00022450"/>
    </source>
</evidence>
<evidence type="ECO:0000313" key="7">
    <source>
        <dbReference type="Proteomes" id="UP000000238"/>
    </source>
</evidence>
<evidence type="ECO:0000256" key="3">
    <source>
        <dbReference type="ARBA" id="ARBA00022553"/>
    </source>
</evidence>
<dbReference type="Pfam" id="PF00501">
    <property type="entry name" value="AMP-binding"/>
    <property type="match status" value="2"/>
</dbReference>
<reference evidence="6 7" key="1">
    <citation type="journal article" date="2005" name="Nucleic Acids Res.">
        <title>Genomic blueprint of Hahella chejuensis, a marine microbe producing an algicidal agent.</title>
        <authorList>
            <person name="Jeong H."/>
            <person name="Yim J.H."/>
            <person name="Lee C."/>
            <person name="Choi S.-H."/>
            <person name="Park Y.K."/>
            <person name="Yoon S.H."/>
            <person name="Hur C.-G."/>
            <person name="Kang H.-Y."/>
            <person name="Kim D."/>
            <person name="Lee H.H."/>
            <person name="Park K.H."/>
            <person name="Park S.-H."/>
            <person name="Park H.-S."/>
            <person name="Lee H.K."/>
            <person name="Oh T.K."/>
            <person name="Kim J.F."/>
        </authorList>
    </citation>
    <scope>NUCLEOTIDE SEQUENCE [LARGE SCALE GENOMIC DNA]</scope>
    <source>
        <strain evidence="6 7">KCTC 2396</strain>
    </source>
</reference>
<dbReference type="Pfam" id="PF13193">
    <property type="entry name" value="AMP-binding_C"/>
    <property type="match status" value="2"/>
</dbReference>
<dbReference type="SUPFAM" id="SSF47336">
    <property type="entry name" value="ACP-like"/>
    <property type="match status" value="2"/>
</dbReference>
<dbReference type="GO" id="GO:0031177">
    <property type="term" value="F:phosphopantetheine binding"/>
    <property type="evidence" value="ECO:0007669"/>
    <property type="project" value="InterPro"/>
</dbReference>
<dbReference type="SUPFAM" id="SSF53474">
    <property type="entry name" value="alpha/beta-Hydrolases"/>
    <property type="match status" value="1"/>
</dbReference>
<dbReference type="InterPro" id="IPR020845">
    <property type="entry name" value="AMP-binding_CS"/>
</dbReference>
<dbReference type="NCBIfam" id="TIGR01733">
    <property type="entry name" value="AA-adenyl-dom"/>
    <property type="match status" value="2"/>
</dbReference>
<keyword evidence="2" id="KW-0596">Phosphopantetheine</keyword>
<dbReference type="InterPro" id="IPR000873">
    <property type="entry name" value="AMP-dep_synth/lig_dom"/>
</dbReference>
<dbReference type="CDD" id="cd17646">
    <property type="entry name" value="A_NRPS_AB3403-like"/>
    <property type="match status" value="1"/>
</dbReference>
<protein>
    <submittedName>
        <fullName evidence="6">Non-ribosomal peptide synthetase modules and related protein</fullName>
    </submittedName>
</protein>
<dbReference type="PANTHER" id="PTHR45527">
    <property type="entry name" value="NONRIBOSOMAL PEPTIDE SYNTHETASE"/>
    <property type="match status" value="1"/>
</dbReference>
<dbReference type="Gene3D" id="3.40.50.1820">
    <property type="entry name" value="alpha/beta hydrolase"/>
    <property type="match status" value="1"/>
</dbReference>
<dbReference type="InterPro" id="IPR010071">
    <property type="entry name" value="AA_adenyl_dom"/>
</dbReference>
<dbReference type="GO" id="GO:0047527">
    <property type="term" value="F:2,3-dihydroxybenzoate-serine ligase activity"/>
    <property type="evidence" value="ECO:0007669"/>
    <property type="project" value="TreeGrafter"/>
</dbReference>
<dbReference type="GO" id="GO:0009366">
    <property type="term" value="C:enterobactin synthetase complex"/>
    <property type="evidence" value="ECO:0007669"/>
    <property type="project" value="TreeGrafter"/>
</dbReference>
<dbReference type="SUPFAM" id="SSF52777">
    <property type="entry name" value="CoA-dependent acyltransferases"/>
    <property type="match status" value="6"/>
</dbReference>
<dbReference type="FunFam" id="3.40.50.980:FF:000001">
    <property type="entry name" value="Non-ribosomal peptide synthetase"/>
    <property type="match status" value="1"/>
</dbReference>
<dbReference type="PROSITE" id="PS00012">
    <property type="entry name" value="PHOSPHOPANTETHEINE"/>
    <property type="match status" value="1"/>
</dbReference>
<dbReference type="eggNOG" id="COG1020">
    <property type="taxonomic scope" value="Bacteria"/>
</dbReference>
<dbReference type="KEGG" id="hch:HCH_03818"/>
<feature type="domain" description="Carrier" evidence="5">
    <location>
        <begin position="968"/>
        <end position="1042"/>
    </location>
</feature>
<dbReference type="Gene3D" id="1.10.1200.10">
    <property type="entry name" value="ACP-like"/>
    <property type="match status" value="1"/>
</dbReference>
<evidence type="ECO:0000259" key="5">
    <source>
        <dbReference type="PROSITE" id="PS50075"/>
    </source>
</evidence>
<dbReference type="InterPro" id="IPR001031">
    <property type="entry name" value="Thioesterase"/>
</dbReference>
<dbReference type="InterPro" id="IPR023213">
    <property type="entry name" value="CAT-like_dom_sf"/>
</dbReference>
<feature type="domain" description="Carrier" evidence="5">
    <location>
        <begin position="2518"/>
        <end position="2593"/>
    </location>
</feature>
<dbReference type="InterPro" id="IPR001242">
    <property type="entry name" value="Condensation_dom"/>
</dbReference>
<dbReference type="PROSITE" id="PS50075">
    <property type="entry name" value="CARRIER"/>
    <property type="match status" value="2"/>
</dbReference>
<dbReference type="PROSITE" id="PS00455">
    <property type="entry name" value="AMP_BINDING"/>
    <property type="match status" value="2"/>
</dbReference>
<dbReference type="InterPro" id="IPR020806">
    <property type="entry name" value="PKS_PP-bd"/>
</dbReference>
<dbReference type="InterPro" id="IPR045851">
    <property type="entry name" value="AMP-bd_C_sf"/>
</dbReference>
<dbReference type="STRING" id="349521.HCH_03818"/>
<dbReference type="SUPFAM" id="SSF56801">
    <property type="entry name" value="Acetyl-CoA synthetase-like"/>
    <property type="match status" value="2"/>
</dbReference>
<comment type="cofactor">
    <cofactor evidence="1">
        <name>pantetheine 4'-phosphate</name>
        <dbReference type="ChEBI" id="CHEBI:47942"/>
    </cofactor>
</comment>
<gene>
    <name evidence="6" type="ordered locus">HCH_03818</name>
</gene>